<protein>
    <submittedName>
        <fullName evidence="1">Uncharacterized protein</fullName>
    </submittedName>
</protein>
<dbReference type="Proteomes" id="UP000260273">
    <property type="component" value="Segment"/>
</dbReference>
<evidence type="ECO:0000313" key="2">
    <source>
        <dbReference type="Proteomes" id="UP000260273"/>
    </source>
</evidence>
<sequence length="125" mass="14084">MRTMTDPNLEEHVLSINDYYEASEQVKRVKEKLKKGRKLSAKDRAILTLAADSVGAHRSVDLYRSLLFPSNVQVDDDTIDRLKKFRSMIAQGLRVTKAGNLVGEEIAIEAILSDFETTFTAELAR</sequence>
<keyword evidence="2" id="KW-1185">Reference proteome</keyword>
<reference evidence="2" key="1">
    <citation type="submission" date="2018-07" db="EMBL/GenBank/DDBJ databases">
        <authorList>
            <person name="Quirk P.G."/>
            <person name="Krulwich T.A."/>
        </authorList>
    </citation>
    <scope>NUCLEOTIDE SEQUENCE [LARGE SCALE GENOMIC DNA]</scope>
</reference>
<dbReference type="EMBL" id="MH576960">
    <property type="protein sequence ID" value="AXH66058.1"/>
    <property type="molecule type" value="Genomic_DNA"/>
</dbReference>
<dbReference type="KEGG" id="vg:65115077"/>
<dbReference type="GeneID" id="65115077"/>
<accession>A0A345M6D7</accession>
<name>A0A345M6D7_9CAUD</name>
<organism evidence="1 2">
    <name type="scientific">Gordonia phage Pleakley</name>
    <dbReference type="NCBI Taxonomy" id="2283246"/>
    <lineage>
        <taxon>Viruses</taxon>
        <taxon>Duplodnaviria</taxon>
        <taxon>Heunggongvirae</taxon>
        <taxon>Uroviricota</taxon>
        <taxon>Caudoviricetes</taxon>
        <taxon>Zierdtviridae</taxon>
        <taxon>Emilbogenvirinae</taxon>
        <taxon>Pleakleyvirus</taxon>
        <taxon>Pleakleyvirus pleakley</taxon>
    </lineage>
</organism>
<proteinExistence type="predicted"/>
<evidence type="ECO:0000313" key="1">
    <source>
        <dbReference type="EMBL" id="AXH66058.1"/>
    </source>
</evidence>
<dbReference type="RefSeq" id="YP_010097413.1">
    <property type="nucleotide sequence ID" value="NC_055758.1"/>
</dbReference>
<gene>
    <name evidence="1" type="primary">19</name>
    <name evidence="1" type="ORF">SEA_PLEAKLEY_19</name>
</gene>